<evidence type="ECO:0000256" key="2">
    <source>
        <dbReference type="RuleBase" id="RU362080"/>
    </source>
</evidence>
<dbReference type="Pfam" id="PF02604">
    <property type="entry name" value="PhdYeFM_antitox"/>
    <property type="match status" value="1"/>
</dbReference>
<accession>A0A563VZ85</accession>
<dbReference type="InterPro" id="IPR036165">
    <property type="entry name" value="YefM-like_sf"/>
</dbReference>
<dbReference type="EMBL" id="CAACVJ010000437">
    <property type="protein sequence ID" value="VEP16764.1"/>
    <property type="molecule type" value="Genomic_DNA"/>
</dbReference>
<protein>
    <recommendedName>
        <fullName evidence="2">Antitoxin</fullName>
    </recommendedName>
</protein>
<comment type="function">
    <text evidence="2">Antitoxin component of a type II toxin-antitoxin (TA) system.</text>
</comment>
<dbReference type="Gene3D" id="1.10.1220.170">
    <property type="match status" value="1"/>
</dbReference>
<dbReference type="AlphaFoldDB" id="A0A563VZ85"/>
<name>A0A563VZ85_9CYAN</name>
<dbReference type="Proteomes" id="UP000320055">
    <property type="component" value="Unassembled WGS sequence"/>
</dbReference>
<sequence>MMLDEVIDNREILIVSRTGKEDVAMLAASELSTMMETLYLLRSPANAQKLFAAMERADALEKTEVESQTIEQLIEEIAIE</sequence>
<organism evidence="3 4">
    <name type="scientific">Hyella patelloides LEGE 07179</name>
    <dbReference type="NCBI Taxonomy" id="945734"/>
    <lineage>
        <taxon>Bacteria</taxon>
        <taxon>Bacillati</taxon>
        <taxon>Cyanobacteriota</taxon>
        <taxon>Cyanophyceae</taxon>
        <taxon>Pleurocapsales</taxon>
        <taxon>Hyellaceae</taxon>
        <taxon>Hyella</taxon>
    </lineage>
</organism>
<evidence type="ECO:0000313" key="4">
    <source>
        <dbReference type="Proteomes" id="UP000320055"/>
    </source>
</evidence>
<keyword evidence="4" id="KW-1185">Reference proteome</keyword>
<dbReference type="InterPro" id="IPR006442">
    <property type="entry name" value="Antitoxin_Phd/YefM"/>
</dbReference>
<evidence type="ECO:0000256" key="1">
    <source>
        <dbReference type="ARBA" id="ARBA00009981"/>
    </source>
</evidence>
<reference evidence="3 4" key="1">
    <citation type="submission" date="2019-01" db="EMBL/GenBank/DDBJ databases">
        <authorList>
            <person name="Brito A."/>
        </authorList>
    </citation>
    <scope>NUCLEOTIDE SEQUENCE [LARGE SCALE GENOMIC DNA]</scope>
    <source>
        <strain evidence="3">1</strain>
    </source>
</reference>
<evidence type="ECO:0000313" key="3">
    <source>
        <dbReference type="EMBL" id="VEP16764.1"/>
    </source>
</evidence>
<gene>
    <name evidence="3" type="ORF">H1P_4920003</name>
</gene>
<proteinExistence type="inferred from homology"/>
<dbReference type="SUPFAM" id="SSF143120">
    <property type="entry name" value="YefM-like"/>
    <property type="match status" value="1"/>
</dbReference>
<comment type="similarity">
    <text evidence="1 2">Belongs to the phD/YefM antitoxin family.</text>
</comment>